<name>A0A9P8I1Y7_9PEZI</name>
<accession>A0A9P8I1Y7</accession>
<keyword evidence="1" id="KW-1133">Transmembrane helix</keyword>
<protein>
    <submittedName>
        <fullName evidence="2">Uncharacterized protein</fullName>
    </submittedName>
</protein>
<dbReference type="Proteomes" id="UP000698800">
    <property type="component" value="Unassembled WGS sequence"/>
</dbReference>
<evidence type="ECO:0000313" key="2">
    <source>
        <dbReference type="EMBL" id="KAH0537230.1"/>
    </source>
</evidence>
<evidence type="ECO:0000313" key="3">
    <source>
        <dbReference type="Proteomes" id="UP000698800"/>
    </source>
</evidence>
<evidence type="ECO:0000256" key="1">
    <source>
        <dbReference type="SAM" id="Phobius"/>
    </source>
</evidence>
<organism evidence="2 3">
    <name type="scientific">Glutinoglossum americanum</name>
    <dbReference type="NCBI Taxonomy" id="1670608"/>
    <lineage>
        <taxon>Eukaryota</taxon>
        <taxon>Fungi</taxon>
        <taxon>Dikarya</taxon>
        <taxon>Ascomycota</taxon>
        <taxon>Pezizomycotina</taxon>
        <taxon>Geoglossomycetes</taxon>
        <taxon>Geoglossales</taxon>
        <taxon>Geoglossaceae</taxon>
        <taxon>Glutinoglossum</taxon>
    </lineage>
</organism>
<dbReference type="EMBL" id="JAGHQL010000156">
    <property type="protein sequence ID" value="KAH0537230.1"/>
    <property type="molecule type" value="Genomic_DNA"/>
</dbReference>
<dbReference type="OrthoDB" id="3692311at2759"/>
<gene>
    <name evidence="2" type="ORF">FGG08_005972</name>
</gene>
<keyword evidence="1" id="KW-0472">Membrane</keyword>
<proteinExistence type="predicted"/>
<dbReference type="AlphaFoldDB" id="A0A9P8I1Y7"/>
<sequence length="517" mass="55608">MKKLALFRAERGISLALLERLMGSSSLAGALKSLYMLRTLSLAGVAIVLLWSLSPVGGQASLRLMTTANRSSTASIPLRYLDSSDAATMVTSFESGDSAVRAKQMIDALYVASILAPDSVQSSRMDIWGNLKIPSLESLNSSSLDGNGWVSIPKGRVLYSSLIGLPVVGLLSEGKSSFAIESSYMFLDCPDVSKSDKLIEFQNDCPASNSSCYIGTNTTYGRFSSFQFGSNTASSGNTSITTPREIVFAIGEGQGGVFTIAKCTLTMSYVESRVGCDGKNCAVVEMRKSRMNHTSPAFTPLYIPPIFSNFVAGFSYVDGPNPGTGGTTMTEDFISNTSIGGGGGMSLYSIPRDLFTSRLNLAFNTYWLPSLGFTPTAFAGNLPTNFNLSNFFDALNTTATITTSQERYVCDRAWLSILLISASILFVTGLVGYILDYMSKSPDILGYMSTLTRDSPYMDLPSGGTALDGDERARLLKDVQLTVADVDWSRDVGHIALSTLRDSPAKMARSEKGRLFR</sequence>
<keyword evidence="3" id="KW-1185">Reference proteome</keyword>
<reference evidence="2" key="1">
    <citation type="submission" date="2021-03" db="EMBL/GenBank/DDBJ databases">
        <title>Comparative genomics and phylogenomic investigation of the class Geoglossomycetes provide insights into ecological specialization and systematics.</title>
        <authorList>
            <person name="Melie T."/>
            <person name="Pirro S."/>
            <person name="Miller A.N."/>
            <person name="Quandt A."/>
        </authorList>
    </citation>
    <scope>NUCLEOTIDE SEQUENCE</scope>
    <source>
        <strain evidence="2">GBOQ0MN5Z8</strain>
    </source>
</reference>
<feature type="transmembrane region" description="Helical" evidence="1">
    <location>
        <begin position="413"/>
        <end position="435"/>
    </location>
</feature>
<keyword evidence="1" id="KW-0812">Transmembrane</keyword>
<comment type="caution">
    <text evidence="2">The sequence shown here is derived from an EMBL/GenBank/DDBJ whole genome shotgun (WGS) entry which is preliminary data.</text>
</comment>